<dbReference type="Proteomes" id="UP000503129">
    <property type="component" value="Chromosome"/>
</dbReference>
<dbReference type="InterPro" id="IPR001173">
    <property type="entry name" value="Glyco_trans_2-like"/>
</dbReference>
<dbReference type="PANTHER" id="PTHR22916:SF3">
    <property type="entry name" value="UDP-GLCNAC:BETAGAL BETA-1,3-N-ACETYLGLUCOSAMINYLTRANSFERASE-LIKE PROTEIN 1"/>
    <property type="match status" value="1"/>
</dbReference>
<proteinExistence type="predicted"/>
<dbReference type="EMBL" id="CP030118">
    <property type="protein sequence ID" value="QDL09325.1"/>
    <property type="molecule type" value="Genomic_DNA"/>
</dbReference>
<accession>A0A856MDF1</accession>
<evidence type="ECO:0000313" key="2">
    <source>
        <dbReference type="EMBL" id="QDL09325.1"/>
    </source>
</evidence>
<dbReference type="InterPro" id="IPR029044">
    <property type="entry name" value="Nucleotide-diphossugar_trans"/>
</dbReference>
<dbReference type="RefSeq" id="WP_171976609.1">
    <property type="nucleotide sequence ID" value="NZ_CAWOXK010000001.1"/>
</dbReference>
<dbReference type="SUPFAM" id="SSF53448">
    <property type="entry name" value="Nucleotide-diphospho-sugar transferases"/>
    <property type="match status" value="1"/>
</dbReference>
<protein>
    <submittedName>
        <fullName evidence="2">Glycosyl transferase family 2</fullName>
    </submittedName>
</protein>
<evidence type="ECO:0000259" key="1">
    <source>
        <dbReference type="Pfam" id="PF00535"/>
    </source>
</evidence>
<dbReference type="Pfam" id="PF00535">
    <property type="entry name" value="Glycos_transf_2"/>
    <property type="match status" value="1"/>
</dbReference>
<gene>
    <name evidence="2" type="ORF">DP114_16710</name>
</gene>
<dbReference type="Gene3D" id="3.90.550.10">
    <property type="entry name" value="Spore Coat Polysaccharide Biosynthesis Protein SpsA, Chain A"/>
    <property type="match status" value="1"/>
</dbReference>
<organism evidence="2 3">
    <name type="scientific">Brasilonema sennae CENA114</name>
    <dbReference type="NCBI Taxonomy" id="415709"/>
    <lineage>
        <taxon>Bacteria</taxon>
        <taxon>Bacillati</taxon>
        <taxon>Cyanobacteriota</taxon>
        <taxon>Cyanophyceae</taxon>
        <taxon>Nostocales</taxon>
        <taxon>Scytonemataceae</taxon>
        <taxon>Brasilonema</taxon>
        <taxon>Bromeliae group (in: Brasilonema)</taxon>
    </lineage>
</organism>
<evidence type="ECO:0000313" key="3">
    <source>
        <dbReference type="Proteomes" id="UP000503129"/>
    </source>
</evidence>
<dbReference type="KEGG" id="bsen:DP114_16710"/>
<keyword evidence="3" id="KW-1185">Reference proteome</keyword>
<dbReference type="PANTHER" id="PTHR22916">
    <property type="entry name" value="GLYCOSYLTRANSFERASE"/>
    <property type="match status" value="1"/>
</dbReference>
<sequence>MQELQDKKLQPIDLSPLSDAPLVSVLIANYNYARYISETLESVLCQTYPNYEIIVCDDGSTDNSCEVIENYTQKDSRIKLVRKPNGGVATALNAAYRESKGQIICLLDADDVWIDNKLQKTLEVFRSDPQCGFAIHNVIQIDFQGNFIKPTAMFQRLASGWLAPSALVNGGLVDNIPPASALSVRREVADLIFPLNEAFKRNADSLIFRFAPLITAIGAAPEVLSKFRLHGANTTSLVSVTPDFLEKDLVIMERVHQEQKLFVTNVYGAAIAQKLTDLKFSVLVSNSRYLHARLTNKSKIERKEIHQHLVANPRFHTHFNSLPQKWLVQWGEYLPNAFFAAFFNLVYGSSRLKSFARWLFRRNLTASFIRG</sequence>
<dbReference type="AlphaFoldDB" id="A0A856MDF1"/>
<dbReference type="GO" id="GO:0016758">
    <property type="term" value="F:hexosyltransferase activity"/>
    <property type="evidence" value="ECO:0007669"/>
    <property type="project" value="UniProtKB-ARBA"/>
</dbReference>
<reference evidence="2 3" key="1">
    <citation type="submission" date="2018-06" db="EMBL/GenBank/DDBJ databases">
        <title>Comparative genomics of Brasilonema spp. strains.</title>
        <authorList>
            <person name="Alvarenga D.O."/>
            <person name="Fiore M.F."/>
            <person name="Varani A.M."/>
        </authorList>
    </citation>
    <scope>NUCLEOTIDE SEQUENCE [LARGE SCALE GENOMIC DNA]</scope>
    <source>
        <strain evidence="2 3">CENA114</strain>
    </source>
</reference>
<name>A0A856MDF1_9CYAN</name>
<feature type="domain" description="Glycosyltransferase 2-like" evidence="1">
    <location>
        <begin position="24"/>
        <end position="130"/>
    </location>
</feature>
<keyword evidence="2" id="KW-0808">Transferase</keyword>